<dbReference type="GO" id="GO:0040029">
    <property type="term" value="P:epigenetic regulation of gene expression"/>
    <property type="evidence" value="ECO:0007669"/>
    <property type="project" value="TreeGrafter"/>
</dbReference>
<dbReference type="Proteomes" id="UP000030693">
    <property type="component" value="Unassembled WGS sequence"/>
</dbReference>
<gene>
    <name evidence="7" type="ORF">H696_05179</name>
</gene>
<dbReference type="InterPro" id="IPR023696">
    <property type="entry name" value="Ureohydrolase_dom_sf"/>
</dbReference>
<evidence type="ECO:0000259" key="6">
    <source>
        <dbReference type="Pfam" id="PF00850"/>
    </source>
</evidence>
<keyword evidence="4" id="KW-0156">Chromatin regulator</keyword>
<dbReference type="SUPFAM" id="SSF52768">
    <property type="entry name" value="Arginase/deacetylase"/>
    <property type="match status" value="1"/>
</dbReference>
<dbReference type="RefSeq" id="XP_009497310.1">
    <property type="nucleotide sequence ID" value="XM_009499035.1"/>
</dbReference>
<name>A0A058Z290_FONAL</name>
<evidence type="ECO:0000313" key="7">
    <source>
        <dbReference type="EMBL" id="KCV68256.1"/>
    </source>
</evidence>
<feature type="domain" description="Histone deacetylase" evidence="6">
    <location>
        <begin position="408"/>
        <end position="520"/>
    </location>
</feature>
<feature type="region of interest" description="Disordered" evidence="5">
    <location>
        <begin position="348"/>
        <end position="385"/>
    </location>
</feature>
<feature type="region of interest" description="Disordered" evidence="5">
    <location>
        <begin position="1"/>
        <end position="91"/>
    </location>
</feature>
<comment type="similarity">
    <text evidence="1">Belongs to the histone deacetylase family. HD type 1 subfamily.</text>
</comment>
<dbReference type="GO" id="GO:0000118">
    <property type="term" value="C:histone deacetylase complex"/>
    <property type="evidence" value="ECO:0007669"/>
    <property type="project" value="UniProtKB-ARBA"/>
</dbReference>
<reference evidence="7" key="1">
    <citation type="submission" date="2013-04" db="EMBL/GenBank/DDBJ databases">
        <title>The Genome Sequence of Fonticula alba ATCC 38817.</title>
        <authorList>
            <consortium name="The Broad Institute Genomics Platform"/>
            <person name="Russ C."/>
            <person name="Cuomo C."/>
            <person name="Burger G."/>
            <person name="Gray M.W."/>
            <person name="Holland P.W.H."/>
            <person name="King N."/>
            <person name="Lang F.B.F."/>
            <person name="Roger A.J."/>
            <person name="Ruiz-Trillo I."/>
            <person name="Brown M."/>
            <person name="Walker B."/>
            <person name="Young S."/>
            <person name="Zeng Q."/>
            <person name="Gargeya S."/>
            <person name="Fitzgerald M."/>
            <person name="Haas B."/>
            <person name="Abouelleil A."/>
            <person name="Allen A.W."/>
            <person name="Alvarado L."/>
            <person name="Arachchi H.M."/>
            <person name="Berlin A.M."/>
            <person name="Chapman S.B."/>
            <person name="Gainer-Dewar J."/>
            <person name="Goldberg J."/>
            <person name="Griggs A."/>
            <person name="Gujja S."/>
            <person name="Hansen M."/>
            <person name="Howarth C."/>
            <person name="Imamovic A."/>
            <person name="Ireland A."/>
            <person name="Larimer J."/>
            <person name="McCowan C."/>
            <person name="Murphy C."/>
            <person name="Pearson M."/>
            <person name="Poon T.W."/>
            <person name="Priest M."/>
            <person name="Roberts A."/>
            <person name="Saif S."/>
            <person name="Shea T."/>
            <person name="Sisk P."/>
            <person name="Sykes S."/>
            <person name="Wortman J."/>
            <person name="Nusbaum C."/>
            <person name="Birren B."/>
        </authorList>
    </citation>
    <scope>NUCLEOTIDE SEQUENCE [LARGE SCALE GENOMIC DNA]</scope>
    <source>
        <strain evidence="7">ATCC 38817</strain>
    </source>
</reference>
<proteinExistence type="inferred from homology"/>
<dbReference type="Pfam" id="PF00850">
    <property type="entry name" value="Hist_deacetyl"/>
    <property type="match status" value="2"/>
</dbReference>
<feature type="region of interest" description="Disordered" evidence="5">
    <location>
        <begin position="638"/>
        <end position="677"/>
    </location>
</feature>
<dbReference type="Gene3D" id="3.40.800.20">
    <property type="entry name" value="Histone deacetylase domain"/>
    <property type="match status" value="2"/>
</dbReference>
<dbReference type="GO" id="GO:0141221">
    <property type="term" value="F:histone deacetylase activity, hydrolytic mechanism"/>
    <property type="evidence" value="ECO:0007669"/>
    <property type="project" value="UniProtKB-EC"/>
</dbReference>
<dbReference type="InterPro" id="IPR037138">
    <property type="entry name" value="His_deacetylse_dom_sf"/>
</dbReference>
<dbReference type="EC" id="3.5.1.98" evidence="2"/>
<dbReference type="PRINTS" id="PR01270">
    <property type="entry name" value="HDASUPER"/>
</dbReference>
<dbReference type="GeneID" id="20529904"/>
<evidence type="ECO:0000256" key="1">
    <source>
        <dbReference type="ARBA" id="ARBA00006457"/>
    </source>
</evidence>
<protein>
    <recommendedName>
        <fullName evidence="2">histone deacetylase</fullName>
        <ecNumber evidence="2">3.5.1.98</ecNumber>
    </recommendedName>
</protein>
<feature type="compositionally biased region" description="Basic and acidic residues" evidence="5">
    <location>
        <begin position="1"/>
        <end position="10"/>
    </location>
</feature>
<feature type="domain" description="Histone deacetylase" evidence="6">
    <location>
        <begin position="143"/>
        <end position="339"/>
    </location>
</feature>
<dbReference type="InterPro" id="IPR000286">
    <property type="entry name" value="HDACs"/>
</dbReference>
<evidence type="ECO:0000256" key="3">
    <source>
        <dbReference type="ARBA" id="ARBA00022801"/>
    </source>
</evidence>
<keyword evidence="8" id="KW-1185">Reference proteome</keyword>
<dbReference type="eggNOG" id="KOG1342">
    <property type="taxonomic scope" value="Eukaryota"/>
</dbReference>
<feature type="compositionally biased region" description="Pro residues" evidence="5">
    <location>
        <begin position="78"/>
        <end position="89"/>
    </location>
</feature>
<accession>A0A058Z290</accession>
<dbReference type="EMBL" id="KB932209">
    <property type="protein sequence ID" value="KCV68256.1"/>
    <property type="molecule type" value="Genomic_DNA"/>
</dbReference>
<dbReference type="PANTHER" id="PTHR10625">
    <property type="entry name" value="HISTONE DEACETYLASE HDAC1-RELATED"/>
    <property type="match status" value="1"/>
</dbReference>
<dbReference type="STRING" id="691883.A0A058Z290"/>
<keyword evidence="3" id="KW-0378">Hydrolase</keyword>
<feature type="compositionally biased region" description="Low complexity" evidence="5">
    <location>
        <begin position="56"/>
        <end position="73"/>
    </location>
</feature>
<evidence type="ECO:0000256" key="2">
    <source>
        <dbReference type="ARBA" id="ARBA00012111"/>
    </source>
</evidence>
<evidence type="ECO:0000256" key="4">
    <source>
        <dbReference type="ARBA" id="ARBA00022853"/>
    </source>
</evidence>
<dbReference type="InterPro" id="IPR023801">
    <property type="entry name" value="His_deacetylse_dom"/>
</dbReference>
<dbReference type="AlphaFoldDB" id="A0A058Z290"/>
<dbReference type="PANTHER" id="PTHR10625:SF10">
    <property type="entry name" value="HISTONE DEACETYLASE HDAC1"/>
    <property type="match status" value="1"/>
</dbReference>
<feature type="compositionally biased region" description="Low complexity" evidence="5">
    <location>
        <begin position="351"/>
        <end position="365"/>
    </location>
</feature>
<dbReference type="PRINTS" id="PR01271">
    <property type="entry name" value="HISDACETLASE"/>
</dbReference>
<evidence type="ECO:0000313" key="8">
    <source>
        <dbReference type="Proteomes" id="UP000030693"/>
    </source>
</evidence>
<organism evidence="7">
    <name type="scientific">Fonticula alba</name>
    <name type="common">Slime mold</name>
    <dbReference type="NCBI Taxonomy" id="691883"/>
    <lineage>
        <taxon>Eukaryota</taxon>
        <taxon>Rotosphaerida</taxon>
        <taxon>Fonticulaceae</taxon>
        <taxon>Fonticula</taxon>
    </lineage>
</organism>
<feature type="compositionally biased region" description="Low complexity" evidence="5">
    <location>
        <begin position="30"/>
        <end position="43"/>
    </location>
</feature>
<sequence length="697" mass="70835">MKASASERKPVLSLATAVGPTAAPGKASPGTSSQLAGSAAAGGKPSHAKATPAEHGSSTGSSASSSASSSSSTLARSGPPPSTPLPAPIRSPTLASTLTVASPWNTEHARALLVGQRTSVAVGRRVWYFFDDEYACHSFGRGHPIQPFRARLTHQLLVQYSLLREFILCGSYNRAAFADLTRFHTDDYVSSIALAAAAAMADSTGSMASLRRSRDVANVCAAFGIVPDGDCPPFDGMDTFCSIYAGGSLAGARALNAGEADVAINWLGGFPHANPANASGGSFINDVVLAILELLRKHQRVLFINLDSFHADAVESAFYTTDRVLTMSFHRYCDPSVSPAPTFSADIVNSATPKPGTAGARAGATRAGGAGHGRKAAAGGGSTAASTTPATLSSVNAAGASAIAAAVLHNTAFGPIFPGTGAPGDTGAPGPGRGHAINIPLWDGIDDSYAARLFTESVRRTVDAYQPSAIVFRCSTGALAGDRFGTFGLTLQGYSRILDTVLDFGLPVLLLGGGMASSAAGVKMQVCLSARAAGRPLQIGSALPLVAAGREYFAPDFRMYIEPLIGGHAAIAGALAGASAAAPSISQSSNIVSSIGGLEMAEITSRLSLLDAQLSIVRATRLAQDAPLGQNGARMRDALVCSPPPGGDTPAVSPGSRPTAGDREPAPRGAAGRKRHKADCAARLSGAALAPGVSFYL</sequence>
<dbReference type="InterPro" id="IPR003084">
    <property type="entry name" value="HDAC_I/II"/>
</dbReference>
<evidence type="ECO:0000256" key="5">
    <source>
        <dbReference type="SAM" id="MobiDB-lite"/>
    </source>
</evidence>